<evidence type="ECO:0000313" key="3">
    <source>
        <dbReference type="EMBL" id="VDM10669.1"/>
    </source>
</evidence>
<accession>A0A3P7E423</accession>
<dbReference type="GO" id="GO:0005739">
    <property type="term" value="C:mitochondrion"/>
    <property type="evidence" value="ECO:0007669"/>
    <property type="project" value="TreeGrafter"/>
</dbReference>
<organism evidence="3 4">
    <name type="scientific">Wuchereria bancrofti</name>
    <dbReference type="NCBI Taxonomy" id="6293"/>
    <lineage>
        <taxon>Eukaryota</taxon>
        <taxon>Metazoa</taxon>
        <taxon>Ecdysozoa</taxon>
        <taxon>Nematoda</taxon>
        <taxon>Chromadorea</taxon>
        <taxon>Rhabditida</taxon>
        <taxon>Spirurina</taxon>
        <taxon>Spiruromorpha</taxon>
        <taxon>Filarioidea</taxon>
        <taxon>Onchocercidae</taxon>
        <taxon>Wuchereria</taxon>
    </lineage>
</organism>
<dbReference type="GO" id="GO:0008209">
    <property type="term" value="P:androgen metabolic process"/>
    <property type="evidence" value="ECO:0007669"/>
    <property type="project" value="TreeGrafter"/>
</dbReference>
<dbReference type="InterPro" id="IPR002347">
    <property type="entry name" value="SDR_fam"/>
</dbReference>
<keyword evidence="1" id="KW-0560">Oxidoreductase</keyword>
<keyword evidence="2" id="KW-1133">Transmembrane helix</keyword>
<dbReference type="PRINTS" id="PR00081">
    <property type="entry name" value="GDHRDH"/>
</dbReference>
<reference evidence="3 4" key="1">
    <citation type="submission" date="2018-11" db="EMBL/GenBank/DDBJ databases">
        <authorList>
            <consortium name="Pathogen Informatics"/>
        </authorList>
    </citation>
    <scope>NUCLEOTIDE SEQUENCE [LARGE SCALE GENOMIC DNA]</scope>
</reference>
<keyword evidence="2" id="KW-0472">Membrane</keyword>
<keyword evidence="4" id="KW-1185">Reference proteome</keyword>
<dbReference type="Gene3D" id="3.40.50.720">
    <property type="entry name" value="NAD(P)-binding Rossmann-like Domain"/>
    <property type="match status" value="1"/>
</dbReference>
<gene>
    <name evidence="3" type="ORF">WBA_LOCUS4055</name>
</gene>
<proteinExistence type="predicted"/>
<dbReference type="GO" id="GO:0004303">
    <property type="term" value="F:estradiol 17-beta-dehydrogenase [NAD(P)+] activity"/>
    <property type="evidence" value="ECO:0007669"/>
    <property type="project" value="TreeGrafter"/>
</dbReference>
<dbReference type="SUPFAM" id="SSF51735">
    <property type="entry name" value="NAD(P)-binding Rossmann-fold domains"/>
    <property type="match status" value="1"/>
</dbReference>
<evidence type="ECO:0000313" key="4">
    <source>
        <dbReference type="Proteomes" id="UP000270924"/>
    </source>
</evidence>
<dbReference type="GO" id="GO:0006631">
    <property type="term" value="P:fatty acid metabolic process"/>
    <property type="evidence" value="ECO:0007669"/>
    <property type="project" value="TreeGrafter"/>
</dbReference>
<dbReference type="OMA" id="QDGQMGQ"/>
<protein>
    <recommendedName>
        <fullName evidence="5">Oxidoreductase</fullName>
    </recommendedName>
</protein>
<dbReference type="InterPro" id="IPR036291">
    <property type="entry name" value="NAD(P)-bd_dom_sf"/>
</dbReference>
<sequence>MAWICVRGDASLRIQIIAIMMTSFVAGYLITVTSRFTDIVIIALGSLTAILSLFPQEAVALVTGGASGLGKATVQHLLKHGFKVAMLDLPSSNGAFLSKLINRDCLYVPTNITLDEEVKNGMSKIKDKFGHLNAVINCAGISFNCKTFSFNKGNMSQKSSVKSDLKKVLAVNVVGTFNVIRHALDLIAQNERDESKCRGVVINTSSFSSFEPQFGQATVNSATISLAKDYASDGIRFVAIAPGIFRTPLVISHMNELNVEIYEKMVQLPARLGIPEEFAALVLHIIHNTYLNGVVIRLDGALRMPP</sequence>
<dbReference type="OrthoDB" id="1274115at2759"/>
<feature type="transmembrane region" description="Helical" evidence="2">
    <location>
        <begin position="36"/>
        <end position="54"/>
    </location>
</feature>
<dbReference type="AlphaFoldDB" id="A0A3P7E423"/>
<keyword evidence="2" id="KW-0812">Transmembrane</keyword>
<dbReference type="PANTHER" id="PTHR43658">
    <property type="entry name" value="SHORT-CHAIN DEHYDROGENASE/REDUCTASE"/>
    <property type="match status" value="1"/>
</dbReference>
<dbReference type="FunCoup" id="A0A3P7E423">
    <property type="interactions" value="762"/>
</dbReference>
<evidence type="ECO:0008006" key="5">
    <source>
        <dbReference type="Google" id="ProtNLM"/>
    </source>
</evidence>
<dbReference type="PANTHER" id="PTHR43658:SF8">
    <property type="entry name" value="17-BETA-HYDROXYSTEROID DEHYDROGENASE 14-RELATED"/>
    <property type="match status" value="1"/>
</dbReference>
<feature type="transmembrane region" description="Helical" evidence="2">
    <location>
        <begin position="12"/>
        <end position="30"/>
    </location>
</feature>
<name>A0A3P7E423_WUCBA</name>
<evidence type="ECO:0000256" key="2">
    <source>
        <dbReference type="SAM" id="Phobius"/>
    </source>
</evidence>
<dbReference type="Proteomes" id="UP000270924">
    <property type="component" value="Unassembled WGS sequence"/>
</dbReference>
<dbReference type="GO" id="GO:0008210">
    <property type="term" value="P:estrogen metabolic process"/>
    <property type="evidence" value="ECO:0007669"/>
    <property type="project" value="TreeGrafter"/>
</dbReference>
<evidence type="ECO:0000256" key="1">
    <source>
        <dbReference type="ARBA" id="ARBA00023002"/>
    </source>
</evidence>
<dbReference type="EMBL" id="UYWW01001549">
    <property type="protein sequence ID" value="VDM10669.1"/>
    <property type="molecule type" value="Genomic_DNA"/>
</dbReference>
<dbReference type="Pfam" id="PF00106">
    <property type="entry name" value="adh_short"/>
    <property type="match status" value="1"/>
</dbReference>
<dbReference type="InParanoid" id="A0A3P7E423"/>